<protein>
    <recommendedName>
        <fullName evidence="7">N-acetyl-gamma-glutamyl-phosphate reductase</fullName>
        <shortName evidence="7">AGPR</shortName>
        <ecNumber evidence="7">1.2.1.38</ecNumber>
    </recommendedName>
    <alternativeName>
        <fullName evidence="7">N-acetyl-glutamate semialdehyde dehydrogenase</fullName>
        <shortName evidence="7">NAGSA dehydrogenase</shortName>
    </alternativeName>
</protein>
<dbReference type="InterPro" id="IPR000534">
    <property type="entry name" value="Semialdehyde_DH_NAD-bd"/>
</dbReference>
<evidence type="ECO:0000256" key="4">
    <source>
        <dbReference type="ARBA" id="ARBA00022857"/>
    </source>
</evidence>
<dbReference type="Pfam" id="PF01118">
    <property type="entry name" value="Semialdhyde_dh"/>
    <property type="match status" value="1"/>
</dbReference>
<dbReference type="GO" id="GO:0005737">
    <property type="term" value="C:cytoplasm"/>
    <property type="evidence" value="ECO:0007669"/>
    <property type="project" value="UniProtKB-SubCell"/>
</dbReference>
<sequence>MVRVGIVGASGYTGAELIRLFRRHPEAKICLLAARTHAGKSLPEVFPQFWGLEDEKLIAASPEELVREVDVLFTALPAGEAISYARAAWQAGKKLIDLGADFRFREASIYERWYGLSHGAPELLREAVYGLPELYRDRIKTARLVANPGCYPTAVLLALVPLLKAGQILPEGIVVDAKSGVSGAGRQPKMEMLYAEVNENVQAYNVAVHRHTPEMEQILQDKLGKEVRLTFVPHLVPQTRGILATIYAPLAPGVTTEDLLATYREYYREEPFVKVLPAGVYPRTKSVWGSNLVQLGAVADGRTGRAVLLAALDNLVKGAAGQAVQNFNLICGFPETMGLEDSGIYP</sequence>
<dbReference type="EC" id="1.2.1.38" evidence="7"/>
<keyword evidence="5 7" id="KW-0560">Oxidoreductase</keyword>
<keyword evidence="2 7" id="KW-0055">Arginine biosynthesis</keyword>
<dbReference type="SUPFAM" id="SSF51735">
    <property type="entry name" value="NAD(P)-binding Rossmann-fold domains"/>
    <property type="match status" value="1"/>
</dbReference>
<dbReference type="PROSITE" id="PS01224">
    <property type="entry name" value="ARGC"/>
    <property type="match status" value="1"/>
</dbReference>
<evidence type="ECO:0000256" key="7">
    <source>
        <dbReference type="HAMAP-Rule" id="MF_00150"/>
    </source>
</evidence>
<keyword evidence="11" id="KW-1185">Reference proteome</keyword>
<gene>
    <name evidence="7" type="primary">argC</name>
    <name evidence="10" type="ordered locus">Adeg_1833</name>
</gene>
<dbReference type="Pfam" id="PF22698">
    <property type="entry name" value="Semialdhyde_dhC_1"/>
    <property type="match status" value="1"/>
</dbReference>
<keyword evidence="3 7" id="KW-0028">Amino-acid biosynthesis</keyword>
<proteinExistence type="inferred from homology"/>
<evidence type="ECO:0000256" key="1">
    <source>
        <dbReference type="ARBA" id="ARBA00004862"/>
    </source>
</evidence>
<dbReference type="GO" id="GO:0003942">
    <property type="term" value="F:N-acetyl-gamma-glutamyl-phosphate reductase activity"/>
    <property type="evidence" value="ECO:0007669"/>
    <property type="project" value="UniProtKB-UniRule"/>
</dbReference>
<name>C9R9E0_AMMDK</name>
<dbReference type="KEGG" id="adg:Adeg_1833"/>
<evidence type="ECO:0000256" key="2">
    <source>
        <dbReference type="ARBA" id="ARBA00022571"/>
    </source>
</evidence>
<reference evidence="10 11" key="1">
    <citation type="submission" date="2009-10" db="EMBL/GenBank/DDBJ databases">
        <title>Complete sequence of chromosome of Ammonifex degensii KC4.</title>
        <authorList>
            <consortium name="US DOE Joint Genome Institute"/>
            <person name="Kerfeld C."/>
            <person name="Goodner B."/>
            <person name="Huber H."/>
            <person name="Stetter K."/>
            <person name="Lucas S."/>
            <person name="Copeland A."/>
            <person name="Lapidus A."/>
            <person name="Glavina del Rio T."/>
            <person name="Dalin E."/>
            <person name="Tice H."/>
            <person name="Bruce D."/>
            <person name="Goodwin L."/>
            <person name="Pitluck S."/>
            <person name="Saunders E."/>
            <person name="Brettin T."/>
            <person name="Detter J.C."/>
            <person name="Han C."/>
            <person name="Larimer F."/>
            <person name="Land M."/>
            <person name="Hauser L."/>
            <person name="Kyrpides N."/>
            <person name="Ovchinnikova G."/>
            <person name="Richardson P."/>
        </authorList>
    </citation>
    <scope>NUCLEOTIDE SEQUENCE [LARGE SCALE GENOMIC DNA]</scope>
    <source>
        <strain evidence="11">DSM 10501 / KC4</strain>
    </source>
</reference>
<organism evidence="10 11">
    <name type="scientific">Ammonifex degensii (strain DSM 10501 / KC4)</name>
    <dbReference type="NCBI Taxonomy" id="429009"/>
    <lineage>
        <taxon>Bacteria</taxon>
        <taxon>Bacillati</taxon>
        <taxon>Bacillota</taxon>
        <taxon>Clostridia</taxon>
        <taxon>Thermoanaerobacterales</taxon>
        <taxon>Thermoanaerobacteraceae</taxon>
        <taxon>Ammonifex</taxon>
    </lineage>
</organism>
<dbReference type="InterPro" id="IPR058924">
    <property type="entry name" value="AGPR_dimerisation_dom"/>
</dbReference>
<evidence type="ECO:0000313" key="10">
    <source>
        <dbReference type="EMBL" id="ACX52919.1"/>
    </source>
</evidence>
<dbReference type="NCBIfam" id="TIGR01850">
    <property type="entry name" value="argC"/>
    <property type="match status" value="1"/>
</dbReference>
<dbReference type="CDD" id="cd23934">
    <property type="entry name" value="AGPR_1_C"/>
    <property type="match status" value="1"/>
</dbReference>
<dbReference type="InterPro" id="IPR000706">
    <property type="entry name" value="AGPR_type-1"/>
</dbReference>
<dbReference type="PANTHER" id="PTHR32338:SF10">
    <property type="entry name" value="N-ACETYL-GAMMA-GLUTAMYL-PHOSPHATE REDUCTASE, CHLOROPLASTIC-RELATED"/>
    <property type="match status" value="1"/>
</dbReference>
<feature type="active site" evidence="7 8">
    <location>
        <position position="150"/>
    </location>
</feature>
<dbReference type="OrthoDB" id="9801289at2"/>
<dbReference type="SUPFAM" id="SSF55347">
    <property type="entry name" value="Glyceraldehyde-3-phosphate dehydrogenase-like, C-terminal domain"/>
    <property type="match status" value="1"/>
</dbReference>
<evidence type="ECO:0000313" key="11">
    <source>
        <dbReference type="Proteomes" id="UP000002620"/>
    </source>
</evidence>
<dbReference type="FunFam" id="3.30.360.10:FF:000014">
    <property type="entry name" value="N-acetyl-gamma-glutamyl-phosphate reductase"/>
    <property type="match status" value="1"/>
</dbReference>
<evidence type="ECO:0000256" key="3">
    <source>
        <dbReference type="ARBA" id="ARBA00022605"/>
    </source>
</evidence>
<dbReference type="EMBL" id="CP001785">
    <property type="protein sequence ID" value="ACX52919.1"/>
    <property type="molecule type" value="Genomic_DNA"/>
</dbReference>
<comment type="similarity">
    <text evidence="7">Belongs to the NAGSA dehydrogenase family. Type 1 subfamily.</text>
</comment>
<dbReference type="HOGENOM" id="CLU_006384_0_1_9"/>
<evidence type="ECO:0000256" key="8">
    <source>
        <dbReference type="PROSITE-ProRule" id="PRU10010"/>
    </source>
</evidence>
<evidence type="ECO:0000256" key="5">
    <source>
        <dbReference type="ARBA" id="ARBA00023002"/>
    </source>
</evidence>
<comment type="function">
    <text evidence="7">Catalyzes the NADPH-dependent reduction of N-acetyl-5-glutamyl phosphate to yield N-acetyl-L-glutamate 5-semialdehyde.</text>
</comment>
<evidence type="ECO:0000256" key="6">
    <source>
        <dbReference type="ARBA" id="ARBA00050557"/>
    </source>
</evidence>
<dbReference type="GO" id="GO:0006526">
    <property type="term" value="P:L-arginine biosynthetic process"/>
    <property type="evidence" value="ECO:0007669"/>
    <property type="project" value="UniProtKB-UniRule"/>
</dbReference>
<comment type="pathway">
    <text evidence="1 7">Amino-acid biosynthesis; L-arginine biosynthesis; N(2)-acetyl-L-ornithine from L-glutamate: step 3/4.</text>
</comment>
<dbReference type="SMART" id="SM00859">
    <property type="entry name" value="Semialdhyde_dh"/>
    <property type="match status" value="1"/>
</dbReference>
<dbReference type="InterPro" id="IPR036291">
    <property type="entry name" value="NAD(P)-bd_dom_sf"/>
</dbReference>
<dbReference type="PANTHER" id="PTHR32338">
    <property type="entry name" value="N-ACETYL-GAMMA-GLUTAMYL-PHOSPHATE REDUCTASE, CHLOROPLASTIC-RELATED-RELATED"/>
    <property type="match status" value="1"/>
</dbReference>
<keyword evidence="4 7" id="KW-0521">NADP</keyword>
<feature type="domain" description="Semialdehyde dehydrogenase NAD-binding" evidence="9">
    <location>
        <begin position="3"/>
        <end position="142"/>
    </location>
</feature>
<keyword evidence="7" id="KW-0963">Cytoplasm</keyword>
<dbReference type="HAMAP" id="MF_00150">
    <property type="entry name" value="ArgC_type1"/>
    <property type="match status" value="1"/>
</dbReference>
<comment type="catalytic activity">
    <reaction evidence="6 7">
        <text>N-acetyl-L-glutamate 5-semialdehyde + phosphate + NADP(+) = N-acetyl-L-glutamyl 5-phosphate + NADPH + H(+)</text>
        <dbReference type="Rhea" id="RHEA:21588"/>
        <dbReference type="ChEBI" id="CHEBI:15378"/>
        <dbReference type="ChEBI" id="CHEBI:29123"/>
        <dbReference type="ChEBI" id="CHEBI:43474"/>
        <dbReference type="ChEBI" id="CHEBI:57783"/>
        <dbReference type="ChEBI" id="CHEBI:57936"/>
        <dbReference type="ChEBI" id="CHEBI:58349"/>
        <dbReference type="EC" id="1.2.1.38"/>
    </reaction>
</comment>
<dbReference type="RefSeq" id="WP_015739796.1">
    <property type="nucleotide sequence ID" value="NC_013385.1"/>
</dbReference>
<dbReference type="STRING" id="429009.Adeg_1833"/>
<dbReference type="Proteomes" id="UP000002620">
    <property type="component" value="Chromosome"/>
</dbReference>
<dbReference type="Gene3D" id="3.30.360.10">
    <property type="entry name" value="Dihydrodipicolinate Reductase, domain 2"/>
    <property type="match status" value="1"/>
</dbReference>
<dbReference type="Gene3D" id="3.40.50.720">
    <property type="entry name" value="NAD(P)-binding Rossmann-like Domain"/>
    <property type="match status" value="1"/>
</dbReference>
<dbReference type="GO" id="GO:0051287">
    <property type="term" value="F:NAD binding"/>
    <property type="evidence" value="ECO:0007669"/>
    <property type="project" value="InterPro"/>
</dbReference>
<dbReference type="InterPro" id="IPR050085">
    <property type="entry name" value="AGPR"/>
</dbReference>
<evidence type="ECO:0000259" key="9">
    <source>
        <dbReference type="SMART" id="SM00859"/>
    </source>
</evidence>
<dbReference type="InterPro" id="IPR023013">
    <property type="entry name" value="AGPR_AS"/>
</dbReference>
<dbReference type="AlphaFoldDB" id="C9R9E0"/>
<dbReference type="eggNOG" id="COG0002">
    <property type="taxonomic scope" value="Bacteria"/>
</dbReference>
<dbReference type="UniPathway" id="UPA00068">
    <property type="reaction ID" value="UER00108"/>
</dbReference>
<dbReference type="CDD" id="cd17895">
    <property type="entry name" value="AGPR_1_N"/>
    <property type="match status" value="1"/>
</dbReference>
<comment type="subcellular location">
    <subcellularLocation>
        <location evidence="7">Cytoplasm</location>
    </subcellularLocation>
</comment>
<dbReference type="GO" id="GO:0070401">
    <property type="term" value="F:NADP+ binding"/>
    <property type="evidence" value="ECO:0007669"/>
    <property type="project" value="InterPro"/>
</dbReference>
<accession>C9R9E0</accession>